<protein>
    <submittedName>
        <fullName evidence="1">Peptidyl-prolyl cis-trans isomerase D</fullName>
        <ecNumber evidence="1">5.2.1.8</ecNumber>
    </submittedName>
</protein>
<sequence>MLRGIRNASSNWLGKTLMTIVMGLLIVAFGIWGIADIFHGFGQSALATVGGTEISTEQFRQIYNDRLQQIGRQFGRPLPPDQVRALGLDRQILQQVIAEAALDEDAQRKGLKVSDEEIGRQIKSDPTFKGANNAFDAARFAGLIRQLGYTEQRYVAEQRNMALRRQIVGTMTAGVEPSKTLLEALNRFQKEQRTIDYVKLGAAQAGTIDPPTADQLSGYFDAHKVQFRAPEYRKMAFVVLTPEEVAKWTAVSDDDARKIYEERKDKLSTPERRQLRQIMFPNVTDAQAAREKIVGGASFDDIARERGLAASDIDLGTISKSEIIDPAIANAAFSIKSDEVSQPTQGRFGVALIKVGRIEPGNQPTYESVAEKLKRDAALDRARAEINNLHNKMEDERGGGASVVEAAKKVGLSAVTIEATDRSGRAPDGKPVSGIPQGVDLIAQAFASDVGVDNETLQLGNNGFIWFDVLGVTPSRDRTLDEVKDKVEARWREDQISSRLMTRATDTIRKLEQGGKLADEAASLGLKVESASAIKRDDTTATLPAAVVAAVFRAAKDAAGQAPGTGNDEWFIFRVSDVKVPTLDVASDETKKLREGIQRGLSDEYVGQYIVKLEAEIGTKINQAAVAQITGANSNF</sequence>
<dbReference type="Proteomes" id="UP001205486">
    <property type="component" value="Unassembled WGS sequence"/>
</dbReference>
<comment type="caution">
    <text evidence="1">The sequence shown here is derived from an EMBL/GenBank/DDBJ whole genome shotgun (WGS) entry which is preliminary data.</text>
</comment>
<accession>A0ACC6AFU2</accession>
<name>A0ACC6AFU2_NITWI</name>
<dbReference type="EC" id="5.2.1.8" evidence="1"/>
<dbReference type="EMBL" id="JALJZS010000001">
    <property type="protein sequence ID" value="MCP1998087.1"/>
    <property type="molecule type" value="Genomic_DNA"/>
</dbReference>
<reference evidence="1" key="1">
    <citation type="submission" date="2022-03" db="EMBL/GenBank/DDBJ databases">
        <title>Interactions between chemoautotrophic and heterotrophic bacteria.</title>
        <authorList>
            <person name="Santoro A."/>
        </authorList>
    </citation>
    <scope>NUCLEOTIDE SEQUENCE</scope>
    <source>
        <strain evidence="1">Nb-106</strain>
    </source>
</reference>
<evidence type="ECO:0000313" key="1">
    <source>
        <dbReference type="EMBL" id="MCP1998087.1"/>
    </source>
</evidence>
<gene>
    <name evidence="1" type="ORF">J2S34_000509</name>
</gene>
<organism evidence="1 2">
    <name type="scientific">Nitrobacter winogradskyi</name>
    <name type="common">Nitrobacter agilis</name>
    <dbReference type="NCBI Taxonomy" id="913"/>
    <lineage>
        <taxon>Bacteria</taxon>
        <taxon>Pseudomonadati</taxon>
        <taxon>Pseudomonadota</taxon>
        <taxon>Alphaproteobacteria</taxon>
        <taxon>Hyphomicrobiales</taxon>
        <taxon>Nitrobacteraceae</taxon>
        <taxon>Nitrobacter</taxon>
    </lineage>
</organism>
<keyword evidence="1" id="KW-0413">Isomerase</keyword>
<evidence type="ECO:0000313" key="2">
    <source>
        <dbReference type="Proteomes" id="UP001205486"/>
    </source>
</evidence>
<proteinExistence type="predicted"/>
<keyword evidence="2" id="KW-1185">Reference proteome</keyword>